<dbReference type="PANTHER" id="PTHR42831:SF1">
    <property type="entry name" value="FE-S PROTEIN MATURATION AUXILIARY FACTOR YITW"/>
    <property type="match status" value="1"/>
</dbReference>
<name>A0A2T4TXB7_9BACT</name>
<dbReference type="InterPro" id="IPR002744">
    <property type="entry name" value="MIP18-like"/>
</dbReference>
<evidence type="ECO:0000313" key="3">
    <source>
        <dbReference type="Proteomes" id="UP000241436"/>
    </source>
</evidence>
<evidence type="ECO:0000313" key="2">
    <source>
        <dbReference type="EMBL" id="PTL35763.1"/>
    </source>
</evidence>
<proteinExistence type="predicted"/>
<dbReference type="Proteomes" id="UP000241436">
    <property type="component" value="Unassembled WGS sequence"/>
</dbReference>
<dbReference type="EMBL" id="NVQC01000022">
    <property type="protein sequence ID" value="PTL35763.1"/>
    <property type="molecule type" value="Genomic_DNA"/>
</dbReference>
<dbReference type="InterPro" id="IPR034904">
    <property type="entry name" value="FSCA_dom_sf"/>
</dbReference>
<gene>
    <name evidence="2" type="ORF">CLG94_08385</name>
</gene>
<comment type="caution">
    <text evidence="2">The sequence shown here is derived from an EMBL/GenBank/DDBJ whole genome shotgun (WGS) entry which is preliminary data.</text>
</comment>
<feature type="domain" description="MIP18 family-like" evidence="1">
    <location>
        <begin position="7"/>
        <end position="81"/>
    </location>
</feature>
<dbReference type="Gene3D" id="3.30.300.130">
    <property type="entry name" value="Fe-S cluster assembly (FSCA)"/>
    <property type="match status" value="1"/>
</dbReference>
<dbReference type="InterPro" id="IPR052339">
    <property type="entry name" value="Fe-S_Maturation_MIP18"/>
</dbReference>
<dbReference type="PANTHER" id="PTHR42831">
    <property type="entry name" value="FE-S PROTEIN MATURATION AUXILIARY FACTOR YITW"/>
    <property type="match status" value="1"/>
</dbReference>
<protein>
    <submittedName>
        <fullName evidence="2">FeS assembly SUF system protein</fullName>
    </submittedName>
</protein>
<reference evidence="2 3" key="1">
    <citation type="submission" date="2017-09" db="EMBL/GenBank/DDBJ databases">
        <title>Bloom of a denitrifying methanotroph, Candidatus Methylomirabilis limnetica, in a deep stratified lake.</title>
        <authorList>
            <person name="Graf J.S."/>
            <person name="Marchant H.K."/>
            <person name="Tienken D."/>
            <person name="Hach P.F."/>
            <person name="Brand A."/>
            <person name="Schubert C.J."/>
            <person name="Kuypers M.M."/>
            <person name="Milucka J."/>
        </authorList>
    </citation>
    <scope>NUCLEOTIDE SEQUENCE [LARGE SCALE GENOMIC DNA]</scope>
    <source>
        <strain evidence="2 3">Zug</strain>
    </source>
</reference>
<dbReference type="Pfam" id="PF01883">
    <property type="entry name" value="FeS_assembly_P"/>
    <property type="match status" value="1"/>
</dbReference>
<reference evidence="3" key="2">
    <citation type="journal article" date="2018" name="Environ. Microbiol.">
        <title>Bloom of a denitrifying methanotroph, 'Candidatus Methylomirabilis limnetica', in a deep stratified lake.</title>
        <authorList>
            <person name="Graf J.S."/>
            <person name="Mayr M.J."/>
            <person name="Marchant H.K."/>
            <person name="Tienken D."/>
            <person name="Hach P.F."/>
            <person name="Brand A."/>
            <person name="Schubert C.J."/>
            <person name="Kuypers M.M."/>
            <person name="Milucka J."/>
        </authorList>
    </citation>
    <scope>NUCLEOTIDE SEQUENCE [LARGE SCALE GENOMIC DNA]</scope>
    <source>
        <strain evidence="3">Zug</strain>
    </source>
</reference>
<dbReference type="AlphaFoldDB" id="A0A2T4TXB7"/>
<evidence type="ECO:0000259" key="1">
    <source>
        <dbReference type="Pfam" id="PF01883"/>
    </source>
</evidence>
<dbReference type="OrthoDB" id="9805360at2"/>
<dbReference type="SUPFAM" id="SSF117916">
    <property type="entry name" value="Fe-S cluster assembly (FSCA) domain-like"/>
    <property type="match status" value="1"/>
</dbReference>
<organism evidence="2 3">
    <name type="scientific">Candidatus Methylomirabilis limnetica</name>
    <dbReference type="NCBI Taxonomy" id="2033718"/>
    <lineage>
        <taxon>Bacteria</taxon>
        <taxon>Candidatus Methylomirabilota</taxon>
        <taxon>Candidatus Methylomirabilia</taxon>
        <taxon>Candidatus Methylomirabilales</taxon>
        <taxon>Candidatus Methylomirabilaceae</taxon>
        <taxon>Candidatus Methylomirabilis</taxon>
    </lineage>
</organism>
<dbReference type="RefSeq" id="WP_107562556.1">
    <property type="nucleotide sequence ID" value="NZ_NVQC01000022.1"/>
</dbReference>
<accession>A0A2T4TXB7</accession>
<sequence>MNTSEIEAEVIEALRTVYDPEIPVNIYDLGLIYEVKVEPSGLARVAMTLTSPHCPAAAELPAQVEMKVRCVSGVADAQVEVVWDPPWDPSKLSEAAKLQLGFL</sequence>
<keyword evidence="3" id="KW-1185">Reference proteome</keyword>